<evidence type="ECO:0000256" key="3">
    <source>
        <dbReference type="ARBA" id="ARBA00022448"/>
    </source>
</evidence>
<keyword evidence="7" id="KW-0139">CF(1)</keyword>
<evidence type="ECO:0000256" key="4">
    <source>
        <dbReference type="ARBA" id="ARBA00022781"/>
    </source>
</evidence>
<name>A0A0F9GT88_9ZZZZ</name>
<keyword evidence="8" id="KW-0066">ATP synthesis</keyword>
<dbReference type="GO" id="GO:0046933">
    <property type="term" value="F:proton-transporting ATP synthase activity, rotational mechanism"/>
    <property type="evidence" value="ECO:0007669"/>
    <property type="project" value="InterPro"/>
</dbReference>
<dbReference type="SUPFAM" id="SSF52943">
    <property type="entry name" value="ATP synthase (F1-ATPase), gamma subunit"/>
    <property type="match status" value="1"/>
</dbReference>
<comment type="subcellular location">
    <subcellularLocation>
        <location evidence="1">Membrane</location>
        <topology evidence="1">Peripheral membrane protein</topology>
    </subcellularLocation>
</comment>
<dbReference type="PRINTS" id="PR00126">
    <property type="entry name" value="ATPASEGAMMA"/>
</dbReference>
<dbReference type="GO" id="GO:0045259">
    <property type="term" value="C:proton-transporting ATP synthase complex"/>
    <property type="evidence" value="ECO:0007669"/>
    <property type="project" value="UniProtKB-KW"/>
</dbReference>
<keyword evidence="3" id="KW-0813">Transport</keyword>
<evidence type="ECO:0000313" key="9">
    <source>
        <dbReference type="EMBL" id="KKL93846.1"/>
    </source>
</evidence>
<comment type="caution">
    <text evidence="9">The sequence shown here is derived from an EMBL/GenBank/DDBJ whole genome shotgun (WGS) entry which is preliminary data.</text>
</comment>
<evidence type="ECO:0000256" key="1">
    <source>
        <dbReference type="ARBA" id="ARBA00004170"/>
    </source>
</evidence>
<evidence type="ECO:0000256" key="8">
    <source>
        <dbReference type="ARBA" id="ARBA00023310"/>
    </source>
</evidence>
<keyword evidence="4" id="KW-0375">Hydrogen ion transport</keyword>
<proteinExistence type="inferred from homology"/>
<protein>
    <recommendedName>
        <fullName evidence="10">F0F1 ATP synthase subunit gamma</fullName>
    </recommendedName>
</protein>
<evidence type="ECO:0000256" key="6">
    <source>
        <dbReference type="ARBA" id="ARBA00023136"/>
    </source>
</evidence>
<gene>
    <name evidence="9" type="ORF">LCGC14_1870590</name>
</gene>
<dbReference type="NCBIfam" id="TIGR01146">
    <property type="entry name" value="ATPsyn_F1gamma"/>
    <property type="match status" value="1"/>
</dbReference>
<keyword evidence="5" id="KW-0406">Ion transport</keyword>
<evidence type="ECO:0000256" key="2">
    <source>
        <dbReference type="ARBA" id="ARBA00007681"/>
    </source>
</evidence>
<dbReference type="Gene3D" id="1.10.287.80">
    <property type="entry name" value="ATP synthase, gamma subunit, helix hairpin domain"/>
    <property type="match status" value="2"/>
</dbReference>
<evidence type="ECO:0000256" key="5">
    <source>
        <dbReference type="ARBA" id="ARBA00023065"/>
    </source>
</evidence>
<evidence type="ECO:0008006" key="10">
    <source>
        <dbReference type="Google" id="ProtNLM"/>
    </source>
</evidence>
<dbReference type="Gene3D" id="3.40.1380.10">
    <property type="match status" value="1"/>
</dbReference>
<dbReference type="InterPro" id="IPR000131">
    <property type="entry name" value="ATP_synth_F1_gsu"/>
</dbReference>
<dbReference type="HAMAP" id="MF_00815">
    <property type="entry name" value="ATP_synth_gamma_bact"/>
    <property type="match status" value="1"/>
</dbReference>
<dbReference type="EMBL" id="LAZR01019083">
    <property type="protein sequence ID" value="KKL93846.1"/>
    <property type="molecule type" value="Genomic_DNA"/>
</dbReference>
<accession>A0A0F9GT88</accession>
<dbReference type="PANTHER" id="PTHR11693">
    <property type="entry name" value="ATP SYNTHASE GAMMA CHAIN"/>
    <property type="match status" value="1"/>
</dbReference>
<reference evidence="9" key="1">
    <citation type="journal article" date="2015" name="Nature">
        <title>Complex archaea that bridge the gap between prokaryotes and eukaryotes.</title>
        <authorList>
            <person name="Spang A."/>
            <person name="Saw J.H."/>
            <person name="Jorgensen S.L."/>
            <person name="Zaremba-Niedzwiedzka K."/>
            <person name="Martijn J."/>
            <person name="Lind A.E."/>
            <person name="van Eijk R."/>
            <person name="Schleper C."/>
            <person name="Guy L."/>
            <person name="Ettema T.J."/>
        </authorList>
    </citation>
    <scope>NUCLEOTIDE SEQUENCE</scope>
</reference>
<organism evidence="9">
    <name type="scientific">marine sediment metagenome</name>
    <dbReference type="NCBI Taxonomy" id="412755"/>
    <lineage>
        <taxon>unclassified sequences</taxon>
        <taxon>metagenomes</taxon>
        <taxon>ecological metagenomes</taxon>
    </lineage>
</organism>
<dbReference type="AlphaFoldDB" id="A0A0F9GT88"/>
<dbReference type="PANTHER" id="PTHR11693:SF22">
    <property type="entry name" value="ATP SYNTHASE SUBUNIT GAMMA, MITOCHONDRIAL"/>
    <property type="match status" value="1"/>
</dbReference>
<dbReference type="Pfam" id="PF00231">
    <property type="entry name" value="ATP-synt"/>
    <property type="match status" value="1"/>
</dbReference>
<comment type="similarity">
    <text evidence="2">Belongs to the ATPase gamma chain family.</text>
</comment>
<feature type="non-terminal residue" evidence="9">
    <location>
        <position position="1"/>
    </location>
</feature>
<dbReference type="CDD" id="cd12151">
    <property type="entry name" value="F1-ATPase_gamma"/>
    <property type="match status" value="1"/>
</dbReference>
<evidence type="ECO:0000256" key="7">
    <source>
        <dbReference type="ARBA" id="ARBA00023196"/>
    </source>
</evidence>
<dbReference type="InterPro" id="IPR035968">
    <property type="entry name" value="ATP_synth_F1_ATPase_gsu"/>
</dbReference>
<sequence>ARFQPGVAEDIAMATLREIRRRIRSIESTAKITRAMELVAASKMRRTQTRALAGRPYAEKMRWVLTDLAETLPFVDPETLHPLLRRHDEVRAVEVVFVTPDRGLCGGLPGILNRRVASFILDLGKPVRVVAVGRKGRDFLRRAGQNVVAEFINIGDNPGYEDLRPIAQVVMGDFIEGRADEVYIMYALFVSTMVQRPQVYKLLPVEPPKEAATWGVDYIYEPSREEVLAQLLPRYVERQVYGAVLEAIASEQSARMVAMRNATDNANEITRDLTLVYNKARQESITGELLDITGGVEALRAE</sequence>
<keyword evidence="6" id="KW-0472">Membrane</keyword>